<evidence type="ECO:0000313" key="1">
    <source>
        <dbReference type="EMBL" id="CDW30880.1"/>
    </source>
</evidence>
<sequence length="37" mass="4334">KNSLNEVTGKRGQNCQKIEKGAAFFFFKELLLQRRSF</sequence>
<reference evidence="1" key="1">
    <citation type="submission" date="2014-05" db="EMBL/GenBank/DDBJ databases">
        <authorList>
            <person name="Chronopoulou M."/>
        </authorList>
    </citation>
    <scope>NUCLEOTIDE SEQUENCE</scope>
    <source>
        <tissue evidence="1">Whole organism</tissue>
    </source>
</reference>
<accession>A0A0K2TYG6</accession>
<dbReference type="EMBL" id="HACA01013519">
    <property type="protein sequence ID" value="CDW30880.1"/>
    <property type="molecule type" value="Transcribed_RNA"/>
</dbReference>
<organism evidence="1">
    <name type="scientific">Lepeophtheirus salmonis</name>
    <name type="common">Salmon louse</name>
    <name type="synonym">Caligus salmonis</name>
    <dbReference type="NCBI Taxonomy" id="72036"/>
    <lineage>
        <taxon>Eukaryota</taxon>
        <taxon>Metazoa</taxon>
        <taxon>Ecdysozoa</taxon>
        <taxon>Arthropoda</taxon>
        <taxon>Crustacea</taxon>
        <taxon>Multicrustacea</taxon>
        <taxon>Hexanauplia</taxon>
        <taxon>Copepoda</taxon>
        <taxon>Siphonostomatoida</taxon>
        <taxon>Caligidae</taxon>
        <taxon>Lepeophtheirus</taxon>
    </lineage>
</organism>
<proteinExistence type="predicted"/>
<protein>
    <submittedName>
        <fullName evidence="1">Uncharacterized protein</fullName>
    </submittedName>
</protein>
<feature type="non-terminal residue" evidence="1">
    <location>
        <position position="1"/>
    </location>
</feature>
<name>A0A0K2TYG6_LEPSM</name>
<dbReference type="AlphaFoldDB" id="A0A0K2TYG6"/>